<dbReference type="InterPro" id="IPR024706">
    <property type="entry name" value="Peroxiredoxin_AhpC-typ"/>
</dbReference>
<comment type="similarity">
    <text evidence="10">Belongs to the peroxiredoxin family. BCP/PrxQ subfamily.</text>
</comment>
<reference evidence="16 17" key="1">
    <citation type="submission" date="2019-06" db="EMBL/GenBank/DDBJ databases">
        <title>Draft genome of Aliikangiella marina GYP-15.</title>
        <authorList>
            <person name="Wang G."/>
        </authorList>
    </citation>
    <scope>NUCLEOTIDE SEQUENCE [LARGE SCALE GENOMIC DNA]</scope>
    <source>
        <strain evidence="16 17">GYP-15</strain>
    </source>
</reference>
<accession>A0A545T6Q9</accession>
<evidence type="ECO:0000256" key="6">
    <source>
        <dbReference type="ARBA" id="ARBA00023002"/>
    </source>
</evidence>
<keyword evidence="5" id="KW-0049">Antioxidant</keyword>
<evidence type="ECO:0000256" key="7">
    <source>
        <dbReference type="ARBA" id="ARBA00023157"/>
    </source>
</evidence>
<proteinExistence type="inferred from homology"/>
<feature type="domain" description="Thioredoxin" evidence="15">
    <location>
        <begin position="22"/>
        <end position="170"/>
    </location>
</feature>
<dbReference type="EC" id="1.11.1.24" evidence="3"/>
<dbReference type="InterPro" id="IPR050924">
    <property type="entry name" value="Peroxiredoxin_BCP/PrxQ"/>
</dbReference>
<keyword evidence="6" id="KW-0560">Oxidoreductase</keyword>
<dbReference type="GO" id="GO:0045454">
    <property type="term" value="P:cell redox homeostasis"/>
    <property type="evidence" value="ECO:0007669"/>
    <property type="project" value="TreeGrafter"/>
</dbReference>
<dbReference type="Proteomes" id="UP000317839">
    <property type="component" value="Unassembled WGS sequence"/>
</dbReference>
<comment type="catalytic activity">
    <reaction evidence="12">
        <text>a hydroperoxide + [thioredoxin]-dithiol = an alcohol + [thioredoxin]-disulfide + H2O</text>
        <dbReference type="Rhea" id="RHEA:62620"/>
        <dbReference type="Rhea" id="RHEA-COMP:10698"/>
        <dbReference type="Rhea" id="RHEA-COMP:10700"/>
        <dbReference type="ChEBI" id="CHEBI:15377"/>
        <dbReference type="ChEBI" id="CHEBI:29950"/>
        <dbReference type="ChEBI" id="CHEBI:30879"/>
        <dbReference type="ChEBI" id="CHEBI:35924"/>
        <dbReference type="ChEBI" id="CHEBI:50058"/>
        <dbReference type="EC" id="1.11.1.24"/>
    </reaction>
</comment>
<evidence type="ECO:0000256" key="2">
    <source>
        <dbReference type="ARBA" id="ARBA00011245"/>
    </source>
</evidence>
<dbReference type="CDD" id="cd03017">
    <property type="entry name" value="PRX_BCP"/>
    <property type="match status" value="1"/>
</dbReference>
<dbReference type="PANTHER" id="PTHR42801">
    <property type="entry name" value="THIOREDOXIN-DEPENDENT PEROXIDE REDUCTASE"/>
    <property type="match status" value="1"/>
</dbReference>
<evidence type="ECO:0000256" key="13">
    <source>
        <dbReference type="PIRSR" id="PIRSR000239-1"/>
    </source>
</evidence>
<evidence type="ECO:0000256" key="10">
    <source>
        <dbReference type="ARBA" id="ARBA00038489"/>
    </source>
</evidence>
<name>A0A545T6Q9_9GAMM</name>
<dbReference type="PIRSF" id="PIRSF000239">
    <property type="entry name" value="AHPC"/>
    <property type="match status" value="1"/>
</dbReference>
<dbReference type="OrthoDB" id="5572803at2"/>
<dbReference type="GO" id="GO:0008379">
    <property type="term" value="F:thioredoxin peroxidase activity"/>
    <property type="evidence" value="ECO:0007669"/>
    <property type="project" value="TreeGrafter"/>
</dbReference>
<dbReference type="PROSITE" id="PS51352">
    <property type="entry name" value="THIOREDOXIN_2"/>
    <property type="match status" value="1"/>
</dbReference>
<evidence type="ECO:0000256" key="4">
    <source>
        <dbReference type="ARBA" id="ARBA00022559"/>
    </source>
</evidence>
<evidence type="ECO:0000256" key="14">
    <source>
        <dbReference type="SAM" id="SignalP"/>
    </source>
</evidence>
<evidence type="ECO:0000256" key="9">
    <source>
        <dbReference type="ARBA" id="ARBA00032824"/>
    </source>
</evidence>
<dbReference type="Pfam" id="PF00578">
    <property type="entry name" value="AhpC-TSA"/>
    <property type="match status" value="1"/>
</dbReference>
<gene>
    <name evidence="16" type="ORF">FLL45_15690</name>
</gene>
<dbReference type="RefSeq" id="WP_142943045.1">
    <property type="nucleotide sequence ID" value="NZ_VIKR01000004.1"/>
</dbReference>
<evidence type="ECO:0000256" key="3">
    <source>
        <dbReference type="ARBA" id="ARBA00013017"/>
    </source>
</evidence>
<sequence>MKKILYLTIMFLSFNVLASSNQWEGVPLAEFELLDQNGETRTSEEFKGSWLVLYFYPKDKTPGCTVEAQNFTEDFAKYQALNANIVGVSYDNVDSHKAFADEYDMPFTLLADTEAKLSKAMKVDRILPFPHSSRQTFLVNPEGVIVHHFEKVSVHEHSADLLALLKEKQAAKKM</sequence>
<evidence type="ECO:0000256" key="5">
    <source>
        <dbReference type="ARBA" id="ARBA00022862"/>
    </source>
</evidence>
<evidence type="ECO:0000256" key="1">
    <source>
        <dbReference type="ARBA" id="ARBA00003330"/>
    </source>
</evidence>
<dbReference type="EMBL" id="VIKR01000004">
    <property type="protein sequence ID" value="TQV72906.1"/>
    <property type="molecule type" value="Genomic_DNA"/>
</dbReference>
<evidence type="ECO:0000256" key="11">
    <source>
        <dbReference type="ARBA" id="ARBA00042639"/>
    </source>
</evidence>
<feature type="active site" description="Cysteine sulfenic acid (-SOH) intermediate; for peroxidase activity" evidence="13">
    <location>
        <position position="64"/>
    </location>
</feature>
<comment type="subunit">
    <text evidence="2">Monomer.</text>
</comment>
<dbReference type="InterPro" id="IPR036249">
    <property type="entry name" value="Thioredoxin-like_sf"/>
</dbReference>
<dbReference type="InterPro" id="IPR013766">
    <property type="entry name" value="Thioredoxin_domain"/>
</dbReference>
<feature type="signal peptide" evidence="14">
    <location>
        <begin position="1"/>
        <end position="18"/>
    </location>
</feature>
<evidence type="ECO:0000256" key="12">
    <source>
        <dbReference type="ARBA" id="ARBA00049091"/>
    </source>
</evidence>
<comment type="caution">
    <text evidence="16">The sequence shown here is derived from an EMBL/GenBank/DDBJ whole genome shotgun (WGS) entry which is preliminary data.</text>
</comment>
<comment type="function">
    <text evidence="1">Thiol-specific peroxidase that catalyzes the reduction of hydrogen peroxide and organic hydroperoxides to water and alcohols, respectively. Plays a role in cell protection against oxidative stress by detoxifying peroxides and as sensor of hydrogen peroxide-mediated signaling events.</text>
</comment>
<feature type="chain" id="PRO_5022119675" description="thioredoxin-dependent peroxiredoxin" evidence="14">
    <location>
        <begin position="19"/>
        <end position="174"/>
    </location>
</feature>
<evidence type="ECO:0000259" key="15">
    <source>
        <dbReference type="PROSITE" id="PS51352"/>
    </source>
</evidence>
<organism evidence="16 17">
    <name type="scientific">Aliikangiella marina</name>
    <dbReference type="NCBI Taxonomy" id="1712262"/>
    <lineage>
        <taxon>Bacteria</taxon>
        <taxon>Pseudomonadati</taxon>
        <taxon>Pseudomonadota</taxon>
        <taxon>Gammaproteobacteria</taxon>
        <taxon>Oceanospirillales</taxon>
        <taxon>Pleioneaceae</taxon>
        <taxon>Aliikangiella</taxon>
    </lineage>
</organism>
<protein>
    <recommendedName>
        <fullName evidence="3">thioredoxin-dependent peroxiredoxin</fullName>
        <ecNumber evidence="3">1.11.1.24</ecNumber>
    </recommendedName>
    <alternativeName>
        <fullName evidence="9">Thioredoxin peroxidase</fullName>
    </alternativeName>
    <alternativeName>
        <fullName evidence="11">Thioredoxin-dependent peroxiredoxin Bcp</fullName>
    </alternativeName>
</protein>
<evidence type="ECO:0000313" key="17">
    <source>
        <dbReference type="Proteomes" id="UP000317839"/>
    </source>
</evidence>
<dbReference type="PANTHER" id="PTHR42801:SF4">
    <property type="entry name" value="AHPC_TSA FAMILY PROTEIN"/>
    <property type="match status" value="1"/>
</dbReference>
<dbReference type="Gene3D" id="3.40.30.10">
    <property type="entry name" value="Glutaredoxin"/>
    <property type="match status" value="1"/>
</dbReference>
<keyword evidence="7" id="KW-1015">Disulfide bond</keyword>
<keyword evidence="14" id="KW-0732">Signal</keyword>
<dbReference type="SUPFAM" id="SSF52833">
    <property type="entry name" value="Thioredoxin-like"/>
    <property type="match status" value="1"/>
</dbReference>
<evidence type="ECO:0000313" key="16">
    <source>
        <dbReference type="EMBL" id="TQV72906.1"/>
    </source>
</evidence>
<dbReference type="AlphaFoldDB" id="A0A545T6Q9"/>
<dbReference type="InterPro" id="IPR000866">
    <property type="entry name" value="AhpC/TSA"/>
</dbReference>
<keyword evidence="17" id="KW-1185">Reference proteome</keyword>
<dbReference type="GO" id="GO:0034599">
    <property type="term" value="P:cellular response to oxidative stress"/>
    <property type="evidence" value="ECO:0007669"/>
    <property type="project" value="TreeGrafter"/>
</dbReference>
<evidence type="ECO:0000256" key="8">
    <source>
        <dbReference type="ARBA" id="ARBA00023284"/>
    </source>
</evidence>
<keyword evidence="4" id="KW-0575">Peroxidase</keyword>
<dbReference type="GO" id="GO:0005737">
    <property type="term" value="C:cytoplasm"/>
    <property type="evidence" value="ECO:0007669"/>
    <property type="project" value="TreeGrafter"/>
</dbReference>
<keyword evidence="8" id="KW-0676">Redox-active center</keyword>